<keyword evidence="2" id="KW-0788">Thiol protease</keyword>
<dbReference type="InterPro" id="IPR025660">
    <property type="entry name" value="Pept_his_AS"/>
</dbReference>
<protein>
    <recommendedName>
        <fullName evidence="12">Cysteine protease</fullName>
    </recommendedName>
</protein>
<evidence type="ECO:0000256" key="5">
    <source>
        <dbReference type="SAM" id="MobiDB-lite"/>
    </source>
</evidence>
<feature type="transmembrane region" description="Helical" evidence="6">
    <location>
        <begin position="20"/>
        <end position="38"/>
    </location>
</feature>
<accession>A0ABQ7VU17</accession>
<dbReference type="InterPro" id="IPR039417">
    <property type="entry name" value="Peptidase_C1A_papain-like"/>
</dbReference>
<evidence type="ECO:0000256" key="4">
    <source>
        <dbReference type="ARBA" id="ARBA00023180"/>
    </source>
</evidence>
<dbReference type="Gene3D" id="2.10.25.160">
    <property type="entry name" value="Granulin"/>
    <property type="match status" value="1"/>
</dbReference>
<dbReference type="Pfam" id="PF00396">
    <property type="entry name" value="Granulin"/>
    <property type="match status" value="1"/>
</dbReference>
<evidence type="ECO:0000259" key="8">
    <source>
        <dbReference type="SMART" id="SM00645"/>
    </source>
</evidence>
<keyword evidence="6" id="KW-1133">Transmembrane helix</keyword>
<dbReference type="PANTHER" id="PTHR12411">
    <property type="entry name" value="CYSTEINE PROTEASE FAMILY C1-RELATED"/>
    <property type="match status" value="1"/>
</dbReference>
<comment type="similarity">
    <text evidence="1">Belongs to the peptidase C1 family.</text>
</comment>
<keyword evidence="4" id="KW-0325">Glycoprotein</keyword>
<keyword evidence="3" id="KW-1015">Disulfide bond</keyword>
<keyword evidence="6" id="KW-0472">Membrane</keyword>
<keyword evidence="2" id="KW-0645">Protease</keyword>
<dbReference type="Pfam" id="PF00112">
    <property type="entry name" value="Peptidase_C1"/>
    <property type="match status" value="1"/>
</dbReference>
<feature type="domain" description="Cathepsin propeptide inhibitor" evidence="9">
    <location>
        <begin position="97"/>
        <end position="156"/>
    </location>
</feature>
<feature type="region of interest" description="Disordered" evidence="5">
    <location>
        <begin position="419"/>
        <end position="803"/>
    </location>
</feature>
<comment type="caution">
    <text evidence="10">The sequence shown here is derived from an EMBL/GenBank/DDBJ whole genome shotgun (WGS) entry which is preliminary data.</text>
</comment>
<name>A0ABQ7VU17_SOLTU</name>
<dbReference type="PROSITE" id="PS00640">
    <property type="entry name" value="THIOL_PROTEASE_ASN"/>
    <property type="match status" value="1"/>
</dbReference>
<dbReference type="InterPro" id="IPR013128">
    <property type="entry name" value="Peptidase_C1A"/>
</dbReference>
<dbReference type="InterPro" id="IPR000118">
    <property type="entry name" value="Granulin"/>
</dbReference>
<proteinExistence type="inferred from homology"/>
<evidence type="ECO:0000313" key="10">
    <source>
        <dbReference type="EMBL" id="KAH0772012.1"/>
    </source>
</evidence>
<evidence type="ECO:0000256" key="6">
    <source>
        <dbReference type="SAM" id="Phobius"/>
    </source>
</evidence>
<dbReference type="Gene3D" id="3.90.70.10">
    <property type="entry name" value="Cysteine proteinases"/>
    <property type="match status" value="1"/>
</dbReference>
<gene>
    <name evidence="10" type="ORF">KY290_015993</name>
</gene>
<dbReference type="InterPro" id="IPR038765">
    <property type="entry name" value="Papain-like_cys_pep_sf"/>
</dbReference>
<evidence type="ECO:0000256" key="1">
    <source>
        <dbReference type="ARBA" id="ARBA00008455"/>
    </source>
</evidence>
<dbReference type="PROSITE" id="PS00639">
    <property type="entry name" value="THIOL_PROTEASE_HIS"/>
    <property type="match status" value="1"/>
</dbReference>
<dbReference type="SUPFAM" id="SSF57277">
    <property type="entry name" value="Granulin repeat"/>
    <property type="match status" value="1"/>
</dbReference>
<sequence length="918" mass="97601">MGGRIQHIQLGGPMLIKEIVIAFVLAFAAGGAFKMWHWDMQFYHQLDRVDATNSALRLRFAKMIIRAVALPPTRSWTKYKISLSNDFISDESVFQLFQEWKQKHGKVYKDEKEEEMRLEKFRWNVKYIVEKNSERKSASEHFVGLTNFADMSNEEFREVHGSKIKIPFNKRKIIQMKNVEEKSTSISCDAPPSRDWRKHGAVTEVKNQEQCGACWAFSACGAVEGINAIITGELISLSVQELVNCDNSTNTGCCGGYMDPAFEWVINNGGIASEIDYPYTASQGACKITKVNHKVVTIDGYRDVPQEETALLCAVAHQPVSVGIDGTSADFQLYRGGIYDGSCSSSPDDLSHGVLIVGYGSEGDNDYWIIKNSWGTSWGVEGYGYIRRNGDLPYGVCAINSLASYPTKELSFVLSPYPSPAVQPPPPPFPLPTPPSSAIPPPPPSPSPPPPPSAPPPSTSPPPPPSAPSPSPPPPPPSEPSPYPSPAIPPPTPPSPPPPPPPSAPFPYPSPIVPPPPPPSPPPSPDVPLFPPPPPPPSPQPPFAPYPYPSPTVPPPHPPSPPPPLPYPSPVVPPPPSPFPPPPPSPSPLPPPPPPPPCPPPPSPSPPPPPPPSPSPPPPFPPAPSPSPPPPPQSPPPPPPSPPPPPPSPPPPSPSPPPPPPSPPPPSPSPPPPPPSPPPPPPPSPPPPPPSPPPPSPSPPPPPPSPPPPSPSPPPPPPSPPPPSPSPPPPPPSPPPPPPPSPPPPPPSPPPPSPPPPSPPPPPPPPPPSPPPPPPPPSPPPPSPPPPPPSPPPPPPPSPPPPPPPYPKPSECGGWYYCPEYQTCCCDLYFFGICLRHKCCPYENGVCCHGSDYCCPTEYPICDVYEGVCLKRFDDTVGVAAKKRRMAQYKLPWSTSTKETEEMGQTLKWKRKHVAPMF</sequence>
<dbReference type="SMART" id="SM00645">
    <property type="entry name" value="Pept_C1"/>
    <property type="match status" value="1"/>
</dbReference>
<organism evidence="10 11">
    <name type="scientific">Solanum tuberosum</name>
    <name type="common">Potato</name>
    <dbReference type="NCBI Taxonomy" id="4113"/>
    <lineage>
        <taxon>Eukaryota</taxon>
        <taxon>Viridiplantae</taxon>
        <taxon>Streptophyta</taxon>
        <taxon>Embryophyta</taxon>
        <taxon>Tracheophyta</taxon>
        <taxon>Spermatophyta</taxon>
        <taxon>Magnoliopsida</taxon>
        <taxon>eudicotyledons</taxon>
        <taxon>Gunneridae</taxon>
        <taxon>Pentapetalae</taxon>
        <taxon>asterids</taxon>
        <taxon>lamiids</taxon>
        <taxon>Solanales</taxon>
        <taxon>Solanaceae</taxon>
        <taxon>Solanoideae</taxon>
        <taxon>Solaneae</taxon>
        <taxon>Solanum</taxon>
    </lineage>
</organism>
<dbReference type="InterPro" id="IPR037277">
    <property type="entry name" value="Granulin_sf"/>
</dbReference>
<dbReference type="SUPFAM" id="SSF54001">
    <property type="entry name" value="Cysteine proteinases"/>
    <property type="match status" value="1"/>
</dbReference>
<evidence type="ECO:0000256" key="2">
    <source>
        <dbReference type="ARBA" id="ARBA00022807"/>
    </source>
</evidence>
<feature type="domain" description="Granulins" evidence="7">
    <location>
        <begin position="812"/>
        <end position="869"/>
    </location>
</feature>
<dbReference type="EMBL" id="JAIVGD010000011">
    <property type="protein sequence ID" value="KAH0772012.1"/>
    <property type="molecule type" value="Genomic_DNA"/>
</dbReference>
<keyword evidence="6" id="KW-0812">Transmembrane</keyword>
<evidence type="ECO:0000256" key="3">
    <source>
        <dbReference type="ARBA" id="ARBA00023157"/>
    </source>
</evidence>
<dbReference type="InterPro" id="IPR013201">
    <property type="entry name" value="Prot_inhib_I29"/>
</dbReference>
<dbReference type="InterPro" id="IPR000169">
    <property type="entry name" value="Pept_cys_AS"/>
</dbReference>
<dbReference type="SMART" id="SM00277">
    <property type="entry name" value="GRAN"/>
    <property type="match status" value="1"/>
</dbReference>
<evidence type="ECO:0008006" key="12">
    <source>
        <dbReference type="Google" id="ProtNLM"/>
    </source>
</evidence>
<evidence type="ECO:0000259" key="9">
    <source>
        <dbReference type="SMART" id="SM00848"/>
    </source>
</evidence>
<dbReference type="InterPro" id="IPR000668">
    <property type="entry name" value="Peptidase_C1A_C"/>
</dbReference>
<dbReference type="Pfam" id="PF08246">
    <property type="entry name" value="Inhibitor_I29"/>
    <property type="match status" value="1"/>
</dbReference>
<keyword evidence="2" id="KW-0378">Hydrolase</keyword>
<dbReference type="InterPro" id="IPR025661">
    <property type="entry name" value="Pept_asp_AS"/>
</dbReference>
<keyword evidence="11" id="KW-1185">Reference proteome</keyword>
<dbReference type="PRINTS" id="PR01217">
    <property type="entry name" value="PRICHEXTENSN"/>
</dbReference>
<evidence type="ECO:0000313" key="11">
    <source>
        <dbReference type="Proteomes" id="UP000826656"/>
    </source>
</evidence>
<dbReference type="SMART" id="SM00848">
    <property type="entry name" value="Inhibitor_I29"/>
    <property type="match status" value="1"/>
</dbReference>
<dbReference type="PROSITE" id="PS00139">
    <property type="entry name" value="THIOL_PROTEASE_CYS"/>
    <property type="match status" value="1"/>
</dbReference>
<feature type="domain" description="Peptidase C1A papain C-terminal" evidence="8">
    <location>
        <begin position="190"/>
        <end position="407"/>
    </location>
</feature>
<reference evidence="10 11" key="1">
    <citation type="journal article" date="2021" name="bioRxiv">
        <title>Chromosome-scale and haplotype-resolved genome assembly of a tetraploid potato cultivar.</title>
        <authorList>
            <person name="Sun H."/>
            <person name="Jiao W.-B."/>
            <person name="Krause K."/>
            <person name="Campoy J.A."/>
            <person name="Goel M."/>
            <person name="Folz-Donahue K."/>
            <person name="Kukat C."/>
            <person name="Huettel B."/>
            <person name="Schneeberger K."/>
        </authorList>
    </citation>
    <scope>NUCLEOTIDE SEQUENCE [LARGE SCALE GENOMIC DNA]</scope>
    <source>
        <strain evidence="10">SolTubOtavaFocal</strain>
        <tissue evidence="10">Leaves</tissue>
    </source>
</reference>
<evidence type="ECO:0000259" key="7">
    <source>
        <dbReference type="SMART" id="SM00277"/>
    </source>
</evidence>
<dbReference type="CDD" id="cd02248">
    <property type="entry name" value="Peptidase_C1A"/>
    <property type="match status" value="1"/>
</dbReference>
<dbReference type="Proteomes" id="UP000826656">
    <property type="component" value="Unassembled WGS sequence"/>
</dbReference>